<proteinExistence type="predicted"/>
<sequence length="75" mass="8249">MSGKRSSLLSSIHNCSVPNGPCCRGTYATPPPSAHLQELQPLRTRFFFRARGTEVARSFVLLVTFGLLPRFSKPG</sequence>
<accession>A0A1I7YYV7</accession>
<dbReference type="AlphaFoldDB" id="A0A1I7YYV7"/>
<evidence type="ECO:0000313" key="1">
    <source>
        <dbReference type="Proteomes" id="UP000095287"/>
    </source>
</evidence>
<name>A0A1I7YYV7_9BILA</name>
<dbReference type="Proteomes" id="UP000095287">
    <property type="component" value="Unplaced"/>
</dbReference>
<organism evidence="1 2">
    <name type="scientific">Steinernema glaseri</name>
    <dbReference type="NCBI Taxonomy" id="37863"/>
    <lineage>
        <taxon>Eukaryota</taxon>
        <taxon>Metazoa</taxon>
        <taxon>Ecdysozoa</taxon>
        <taxon>Nematoda</taxon>
        <taxon>Chromadorea</taxon>
        <taxon>Rhabditida</taxon>
        <taxon>Tylenchina</taxon>
        <taxon>Panagrolaimomorpha</taxon>
        <taxon>Strongyloidoidea</taxon>
        <taxon>Steinernematidae</taxon>
        <taxon>Steinernema</taxon>
    </lineage>
</organism>
<reference evidence="2" key="1">
    <citation type="submission" date="2016-11" db="UniProtKB">
        <authorList>
            <consortium name="WormBaseParasite"/>
        </authorList>
    </citation>
    <scope>IDENTIFICATION</scope>
</reference>
<evidence type="ECO:0000313" key="2">
    <source>
        <dbReference type="WBParaSite" id="L893_g2114.t1"/>
    </source>
</evidence>
<dbReference type="WBParaSite" id="L893_g2114.t1">
    <property type="protein sequence ID" value="L893_g2114.t1"/>
    <property type="gene ID" value="L893_g2114"/>
</dbReference>
<keyword evidence="1" id="KW-1185">Reference proteome</keyword>
<protein>
    <submittedName>
        <fullName evidence="2">Uncharacterized protein</fullName>
    </submittedName>
</protein>